<protein>
    <submittedName>
        <fullName evidence="1">Uncharacterized protein</fullName>
    </submittedName>
</protein>
<organism evidence="1">
    <name type="scientific">Halorubrum lacusprofundi</name>
    <dbReference type="NCBI Taxonomy" id="2247"/>
    <lineage>
        <taxon>Archaea</taxon>
        <taxon>Methanobacteriati</taxon>
        <taxon>Methanobacteriota</taxon>
        <taxon>Stenosarchaea group</taxon>
        <taxon>Halobacteria</taxon>
        <taxon>Halobacteriales</taxon>
        <taxon>Haloferacaceae</taxon>
        <taxon>Halorubrum</taxon>
    </lineage>
</organism>
<dbReference type="OrthoDB" id="11472at2157"/>
<dbReference type="RefSeq" id="WP_088901242.1">
    <property type="nucleotide sequence ID" value="NZ_JAXGGM010000008.1"/>
</dbReference>
<dbReference type="EMBL" id="KX906370">
    <property type="protein sequence ID" value="ASK38219.1"/>
    <property type="molecule type" value="Genomic_DNA"/>
</dbReference>
<reference evidence="1" key="1">
    <citation type="submission" date="2016-09" db="EMBL/GenBank/DDBJ databases">
        <title>A plasmid goes viral.</title>
        <authorList>
            <person name="Erdmann S."/>
            <person name="Tschitschko B."/>
            <person name="Cavicchioli R."/>
        </authorList>
    </citation>
    <scope>NUCLEOTIDE SEQUENCE</scope>
    <source>
        <strain evidence="1">HLS1</strain>
        <plasmid evidence="1">pR1SE2</plasmid>
    </source>
</reference>
<accession>A0A220SWZ9</accession>
<dbReference type="InterPro" id="IPR041025">
    <property type="entry name" value="HNH_repeat"/>
</dbReference>
<keyword evidence="1" id="KW-0614">Plasmid</keyword>
<dbReference type="AlphaFoldDB" id="A0A220SWZ9"/>
<geneLocation type="plasmid" evidence="1">
    <name>pR1SE2</name>
</geneLocation>
<proteinExistence type="predicted"/>
<name>A0A220SWZ9_9EURY</name>
<dbReference type="Pfam" id="PF18780">
    <property type="entry name" value="HNH_repeat"/>
    <property type="match status" value="7"/>
</dbReference>
<sequence length="425" mass="47758">MPYSDEELLADIRAVADVVERSPSLQDYRDHGEYSVTTIYRRFDSWQGAVARAGFEPRDPNTRTSNADLIDALQELADELGESPTTRQMNEHGRYWSKAYRDRFGSWGDALDAAGLDPIDYNADRRVSDADLLDELERLADAVGGRPTTTQMNEKGAYSPETYWRHFGSWRAAVEAIGFDADDLEVARDVTNEELLDELERLADAVDGTPTSAQMITKGAYSPETYRKYFGSWNAALEAIGHEPHHRSTRVSDGELLADIQRLSEELDRQPTSTDVIEHGTHGLATYQRRFGSWSEALKEAGFDPNADQVSDEELLDDLQRLHEELGKVPSILDVEAEGNHGPTTYQNRFGSWSAALEAAGFDPDRGPTDEELLAELRRLRDELDKRPSMRDMTEHGAYGCTTYQRRFGSWSEATAAAFDDDTRT</sequence>
<evidence type="ECO:0000313" key="1">
    <source>
        <dbReference type="EMBL" id="ASK38219.1"/>
    </source>
</evidence>